<dbReference type="InterPro" id="IPR025877">
    <property type="entry name" value="MobA-like_NTP_Trfase"/>
</dbReference>
<comment type="caution">
    <text evidence="2">The sequence shown here is derived from an EMBL/GenBank/DDBJ whole genome shotgun (WGS) entry which is preliminary data.</text>
</comment>
<proteinExistence type="predicted"/>
<dbReference type="GO" id="GO:0061602">
    <property type="term" value="F:molybdenum cofactor cytidylyltransferase activity"/>
    <property type="evidence" value="ECO:0007669"/>
    <property type="project" value="UniProtKB-EC"/>
</dbReference>
<dbReference type="EMBL" id="VSSQ01085965">
    <property type="protein sequence ID" value="MPN33453.1"/>
    <property type="molecule type" value="Genomic_DNA"/>
</dbReference>
<evidence type="ECO:0000313" key="2">
    <source>
        <dbReference type="EMBL" id="MPN33453.1"/>
    </source>
</evidence>
<dbReference type="PANTHER" id="PTHR43777">
    <property type="entry name" value="MOLYBDENUM COFACTOR CYTIDYLYLTRANSFERASE"/>
    <property type="match status" value="1"/>
</dbReference>
<feature type="domain" description="MobA-like NTP transferase" evidence="1">
    <location>
        <begin position="2"/>
        <end position="107"/>
    </location>
</feature>
<keyword evidence="2" id="KW-0548">Nucleotidyltransferase</keyword>
<reference evidence="2" key="1">
    <citation type="submission" date="2019-08" db="EMBL/GenBank/DDBJ databases">
        <authorList>
            <person name="Kucharzyk K."/>
            <person name="Murdoch R.W."/>
            <person name="Higgins S."/>
            <person name="Loffler F."/>
        </authorList>
    </citation>
    <scope>NUCLEOTIDE SEQUENCE</scope>
</reference>
<dbReference type="PANTHER" id="PTHR43777:SF1">
    <property type="entry name" value="MOLYBDENUM COFACTOR CYTIDYLYLTRANSFERASE"/>
    <property type="match status" value="1"/>
</dbReference>
<accession>A0A645HCC8</accession>
<name>A0A645HCC8_9ZZZZ</name>
<dbReference type="InterPro" id="IPR029044">
    <property type="entry name" value="Nucleotide-diphossugar_trans"/>
</dbReference>
<dbReference type="AlphaFoldDB" id="A0A645HCC8"/>
<dbReference type="Gene3D" id="3.90.550.10">
    <property type="entry name" value="Spore Coat Polysaccharide Biosynthesis Protein SpsA, Chain A"/>
    <property type="match status" value="1"/>
</dbReference>
<keyword evidence="2" id="KW-0808">Transferase</keyword>
<gene>
    <name evidence="2" type="primary">mocA_8</name>
    <name evidence="2" type="ORF">SDC9_180941</name>
</gene>
<sequence length="173" mass="20067">MRKVCGRILVVTGHQAGNLAYIPEKFPDVKLIYNPGYRDGMFSSVIIGLKNARFDRIFLMPGDIPAVREETYRIMAQSDCDILLPAYRDQTGHPVLIKRDCACKILQGPYRSLHEFILYHGYKTVETNDPGILLDTDFPRDFIRLERYMKIHDHHSYGAHRLRQDHQPPFPVL</sequence>
<dbReference type="EC" id="2.7.7.76" evidence="2"/>
<dbReference type="SUPFAM" id="SSF53448">
    <property type="entry name" value="Nucleotide-diphospho-sugar transferases"/>
    <property type="match status" value="1"/>
</dbReference>
<protein>
    <submittedName>
        <fullName evidence="2">Molybdenum cofactor cytidylyltransferase</fullName>
        <ecNumber evidence="2">2.7.7.76</ecNumber>
    </submittedName>
</protein>
<evidence type="ECO:0000259" key="1">
    <source>
        <dbReference type="Pfam" id="PF12804"/>
    </source>
</evidence>
<dbReference type="Pfam" id="PF12804">
    <property type="entry name" value="NTP_transf_3"/>
    <property type="match status" value="1"/>
</dbReference>
<organism evidence="2">
    <name type="scientific">bioreactor metagenome</name>
    <dbReference type="NCBI Taxonomy" id="1076179"/>
    <lineage>
        <taxon>unclassified sequences</taxon>
        <taxon>metagenomes</taxon>
        <taxon>ecological metagenomes</taxon>
    </lineage>
</organism>